<feature type="region of interest" description="Disordered" evidence="1">
    <location>
        <begin position="126"/>
        <end position="177"/>
    </location>
</feature>
<dbReference type="PANTHER" id="PTHR47014">
    <property type="entry name" value="PLECKSTRIN HOMOLOGY DOMAIN-CONTAINING FAMILY S MEMBER 1"/>
    <property type="match status" value="1"/>
</dbReference>
<keyword evidence="3" id="KW-1185">Reference proteome</keyword>
<dbReference type="InterPro" id="IPR042986">
    <property type="entry name" value="PLEKHS1"/>
</dbReference>
<proteinExistence type="predicted"/>
<accession>A0A2G9RFD4</accession>
<name>A0A2G9RFD4_AQUCT</name>
<dbReference type="PANTHER" id="PTHR47014:SF1">
    <property type="entry name" value="PLECKSTRIN HOMOLOGY DOMAIN-CONTAINING FAMILY S MEMBER 1"/>
    <property type="match status" value="1"/>
</dbReference>
<organism evidence="2 3">
    <name type="scientific">Aquarana catesbeiana</name>
    <name type="common">American bullfrog</name>
    <name type="synonym">Rana catesbeiana</name>
    <dbReference type="NCBI Taxonomy" id="8400"/>
    <lineage>
        <taxon>Eukaryota</taxon>
        <taxon>Metazoa</taxon>
        <taxon>Chordata</taxon>
        <taxon>Craniata</taxon>
        <taxon>Vertebrata</taxon>
        <taxon>Euteleostomi</taxon>
        <taxon>Amphibia</taxon>
        <taxon>Batrachia</taxon>
        <taxon>Anura</taxon>
        <taxon>Neobatrachia</taxon>
        <taxon>Ranoidea</taxon>
        <taxon>Ranidae</taxon>
        <taxon>Aquarana</taxon>
    </lineage>
</organism>
<dbReference type="InterPro" id="IPR011993">
    <property type="entry name" value="PH-like_dom_sf"/>
</dbReference>
<dbReference type="Gene3D" id="2.30.29.30">
    <property type="entry name" value="Pleckstrin-homology domain (PH domain)/Phosphotyrosine-binding domain (PTB)"/>
    <property type="match status" value="1"/>
</dbReference>
<feature type="compositionally biased region" description="Basic and acidic residues" evidence="1">
    <location>
        <begin position="160"/>
        <end position="177"/>
    </location>
</feature>
<protein>
    <recommendedName>
        <fullName evidence="4">PH domain-containing protein</fullName>
    </recommendedName>
</protein>
<dbReference type="Proteomes" id="UP000228934">
    <property type="component" value="Unassembled WGS sequence"/>
</dbReference>
<dbReference type="SUPFAM" id="SSF50729">
    <property type="entry name" value="PH domain-like"/>
    <property type="match status" value="1"/>
</dbReference>
<gene>
    <name evidence="2" type="ORF">AB205_0015200</name>
</gene>
<feature type="compositionally biased region" description="Basic and acidic residues" evidence="1">
    <location>
        <begin position="141"/>
        <end position="152"/>
    </location>
</feature>
<evidence type="ECO:0000313" key="2">
    <source>
        <dbReference type="EMBL" id="PIO26485.1"/>
    </source>
</evidence>
<evidence type="ECO:0000256" key="1">
    <source>
        <dbReference type="SAM" id="MobiDB-lite"/>
    </source>
</evidence>
<dbReference type="AlphaFoldDB" id="A0A2G9RFD4"/>
<dbReference type="OrthoDB" id="9900190at2759"/>
<dbReference type="EMBL" id="KV948397">
    <property type="protein sequence ID" value="PIO26485.1"/>
    <property type="molecule type" value="Genomic_DNA"/>
</dbReference>
<evidence type="ECO:0000313" key="3">
    <source>
        <dbReference type="Proteomes" id="UP000228934"/>
    </source>
</evidence>
<sequence length="432" mass="50121">MSQSFVSLQASWKGRLFKLCKTAVDSYFIRYYAYDGVSMDYKGEILVSDIKSIDLGYNAMDKNMTTITNLFNNSPQNVLCIKTNKRVYYLLDENKENIKNWQKCITDVWVKINQTENVDGPQIKHTVLVAPPPVPPQGEATRPKSYPEDHPRSRSPLLDTQDRQRCHTDPTSRTEIPDCKPLNLLMTEPNLPQERKRSKTCSDAIPARNSLKKDFRRLSLSDKQETTSVDTAYYSDTEIYDVPRPGLNHLSVDYTEEEEDFDFPDENVYMCMEQIPQDFSDSFEDSDTNIGDSTDQTQIPLDAQESLCSEEQNNHCPAKPPRNYRIIKSSRSPILQRSQLKRAYILKMMYEQDSSDYVKMHLTIPTTHLRNYFNIQEVGDRLCVSKWKGPVEIGCVFYHGDHINEINGFRPESRDFFFQMLNLFTRDKVITL</sequence>
<evidence type="ECO:0008006" key="4">
    <source>
        <dbReference type="Google" id="ProtNLM"/>
    </source>
</evidence>
<reference evidence="3" key="1">
    <citation type="journal article" date="2017" name="Nat. Commun.">
        <title>The North American bullfrog draft genome provides insight into hormonal regulation of long noncoding RNA.</title>
        <authorList>
            <person name="Hammond S.A."/>
            <person name="Warren R.L."/>
            <person name="Vandervalk B.P."/>
            <person name="Kucuk E."/>
            <person name="Khan H."/>
            <person name="Gibb E.A."/>
            <person name="Pandoh P."/>
            <person name="Kirk H."/>
            <person name="Zhao Y."/>
            <person name="Jones M."/>
            <person name="Mungall A.J."/>
            <person name="Coope R."/>
            <person name="Pleasance S."/>
            <person name="Moore R.A."/>
            <person name="Holt R.A."/>
            <person name="Round J.M."/>
            <person name="Ohora S."/>
            <person name="Walle B.V."/>
            <person name="Veldhoen N."/>
            <person name="Helbing C.C."/>
            <person name="Birol I."/>
        </authorList>
    </citation>
    <scope>NUCLEOTIDE SEQUENCE [LARGE SCALE GENOMIC DNA]</scope>
</reference>